<dbReference type="PROSITE" id="PS51257">
    <property type="entry name" value="PROKAR_LIPOPROTEIN"/>
    <property type="match status" value="1"/>
</dbReference>
<organism evidence="2 3">
    <name type="scientific">Gordonia tangerina</name>
    <dbReference type="NCBI Taxonomy" id="2911060"/>
    <lineage>
        <taxon>Bacteria</taxon>
        <taxon>Bacillati</taxon>
        <taxon>Actinomycetota</taxon>
        <taxon>Actinomycetes</taxon>
        <taxon>Mycobacteriales</taxon>
        <taxon>Gordoniaceae</taxon>
        <taxon>Gordonia</taxon>
    </lineage>
</organism>
<dbReference type="Proteomes" id="UP001108089">
    <property type="component" value="Unassembled WGS sequence"/>
</dbReference>
<reference evidence="2" key="1">
    <citation type="submission" date="2022-01" db="EMBL/GenBank/DDBJ databases">
        <title>Gordonia xiamenensis sp. nov., isolated from surface seawater in Xiamen.</title>
        <authorList>
            <person name="He Y.F."/>
        </authorList>
    </citation>
    <scope>NUCLEOTIDE SEQUENCE</scope>
    <source>
        <strain evidence="2">GW1C4-4</strain>
    </source>
</reference>
<evidence type="ECO:0000313" key="3">
    <source>
        <dbReference type="Proteomes" id="UP001108089"/>
    </source>
</evidence>
<name>A0ABS9DQS3_9ACTN</name>
<comment type="caution">
    <text evidence="2">The sequence shown here is derived from an EMBL/GenBank/DDBJ whole genome shotgun (WGS) entry which is preliminary data.</text>
</comment>
<feature type="signal peptide" evidence="1">
    <location>
        <begin position="1"/>
        <end position="25"/>
    </location>
</feature>
<feature type="chain" id="PRO_5045365768" evidence="1">
    <location>
        <begin position="26"/>
        <end position="173"/>
    </location>
</feature>
<proteinExistence type="predicted"/>
<keyword evidence="3" id="KW-1185">Reference proteome</keyword>
<sequence>MTRCGHLLVAVMVVGLPTLSGCAQAENEDHSSSSAAATSSIFDPCADIDDSQLRAVQINPATRARESPNPGELSACSFSNGEIDVRVSTSTTSFETYRDDNAGIREGLDIDDTPTLIVRRPDPDAPCELAMKSLEGIVLLTTSISTAAMEWGMDRCGPIVEVATAIEPAIGTR</sequence>
<protein>
    <submittedName>
        <fullName evidence="2">DUF3558 domain-containing protein</fullName>
    </submittedName>
</protein>
<evidence type="ECO:0000256" key="1">
    <source>
        <dbReference type="SAM" id="SignalP"/>
    </source>
</evidence>
<dbReference type="Pfam" id="PF12079">
    <property type="entry name" value="DUF3558"/>
    <property type="match status" value="1"/>
</dbReference>
<accession>A0ABS9DQS3</accession>
<keyword evidence="1" id="KW-0732">Signal</keyword>
<dbReference type="RefSeq" id="WP_235724913.1">
    <property type="nucleotide sequence ID" value="NZ_JAKGCU010000018.1"/>
</dbReference>
<gene>
    <name evidence="2" type="ORF">L1892_17430</name>
</gene>
<dbReference type="InterPro" id="IPR024520">
    <property type="entry name" value="DUF3558"/>
</dbReference>
<evidence type="ECO:0000313" key="2">
    <source>
        <dbReference type="EMBL" id="MCF3940158.1"/>
    </source>
</evidence>
<dbReference type="EMBL" id="JAKGCU010000018">
    <property type="protein sequence ID" value="MCF3940158.1"/>
    <property type="molecule type" value="Genomic_DNA"/>
</dbReference>